<dbReference type="AlphaFoldDB" id="A0A8T1UYL7"/>
<dbReference type="EMBL" id="JAENGZ010000049">
    <property type="protein sequence ID" value="KAG6971583.1"/>
    <property type="molecule type" value="Genomic_DNA"/>
</dbReference>
<dbReference type="Proteomes" id="UP000688947">
    <property type="component" value="Unassembled WGS sequence"/>
</dbReference>
<evidence type="ECO:0000313" key="2">
    <source>
        <dbReference type="Proteomes" id="UP000688947"/>
    </source>
</evidence>
<evidence type="ECO:0000313" key="1">
    <source>
        <dbReference type="EMBL" id="KAG6971583.1"/>
    </source>
</evidence>
<sequence>MVQRYSTTDLNHLAFIKQVVIPQRSAPAKDSTTDDTKDVAYWSRVLVVPSRSRQVSRLWLEKALVLTDGVQLFALMWQ</sequence>
<accession>A0A8T1UYL7</accession>
<organism evidence="1 2">
    <name type="scientific">Phytophthora cactorum</name>
    <dbReference type="NCBI Taxonomy" id="29920"/>
    <lineage>
        <taxon>Eukaryota</taxon>
        <taxon>Sar</taxon>
        <taxon>Stramenopiles</taxon>
        <taxon>Oomycota</taxon>
        <taxon>Peronosporomycetes</taxon>
        <taxon>Peronosporales</taxon>
        <taxon>Peronosporaceae</taxon>
        <taxon>Phytophthora</taxon>
    </lineage>
</organism>
<feature type="non-terminal residue" evidence="1">
    <location>
        <position position="1"/>
    </location>
</feature>
<comment type="caution">
    <text evidence="1">The sequence shown here is derived from an EMBL/GenBank/DDBJ whole genome shotgun (WGS) entry which is preliminary data.</text>
</comment>
<protein>
    <submittedName>
        <fullName evidence="1">Uncharacterized protein</fullName>
    </submittedName>
</protein>
<dbReference type="VEuPathDB" id="FungiDB:PC110_g7923"/>
<dbReference type="OrthoDB" id="195226at2759"/>
<reference evidence="1" key="1">
    <citation type="submission" date="2021-01" db="EMBL/GenBank/DDBJ databases">
        <title>Phytophthora aleatoria, a newly-described species from Pinus radiata is distinct from Phytophthora cactorum isolates based on comparative genomics.</title>
        <authorList>
            <person name="Mcdougal R."/>
            <person name="Panda P."/>
            <person name="Williams N."/>
            <person name="Studholme D.J."/>
        </authorList>
    </citation>
    <scope>NUCLEOTIDE SEQUENCE</scope>
    <source>
        <strain evidence="1">NZFS 3830</strain>
    </source>
</reference>
<name>A0A8T1UYL7_9STRA</name>
<gene>
    <name evidence="1" type="ORF">JG687_00001930</name>
</gene>
<proteinExistence type="predicted"/>